<dbReference type="Proteomes" id="UP000319143">
    <property type="component" value="Unassembled WGS sequence"/>
</dbReference>
<evidence type="ECO:0000313" key="2">
    <source>
        <dbReference type="Proteomes" id="UP000319143"/>
    </source>
</evidence>
<sequence length="42" mass="4512">MLLEDAFQFLIGLSPYGIKRINVEAGGNVKNYSVNLASAQVA</sequence>
<dbReference type="EMBL" id="SJPV01000013">
    <property type="protein sequence ID" value="TWU32231.1"/>
    <property type="molecule type" value="Genomic_DNA"/>
</dbReference>
<reference evidence="1 2" key="1">
    <citation type="submission" date="2019-02" db="EMBL/GenBank/DDBJ databases">
        <title>Deep-cultivation of Planctomycetes and their phenomic and genomic characterization uncovers novel biology.</title>
        <authorList>
            <person name="Wiegand S."/>
            <person name="Jogler M."/>
            <person name="Boedeker C."/>
            <person name="Pinto D."/>
            <person name="Vollmers J."/>
            <person name="Rivas-Marin E."/>
            <person name="Kohn T."/>
            <person name="Peeters S.H."/>
            <person name="Heuer A."/>
            <person name="Rast P."/>
            <person name="Oberbeckmann S."/>
            <person name="Bunk B."/>
            <person name="Jeske O."/>
            <person name="Meyerdierks A."/>
            <person name="Storesund J.E."/>
            <person name="Kallscheuer N."/>
            <person name="Luecker S."/>
            <person name="Lage O.M."/>
            <person name="Pohl T."/>
            <person name="Merkel B.J."/>
            <person name="Hornburger P."/>
            <person name="Mueller R.-W."/>
            <person name="Bruemmer F."/>
            <person name="Labrenz M."/>
            <person name="Spormann A.M."/>
            <person name="Op Den Camp H."/>
            <person name="Overmann J."/>
            <person name="Amann R."/>
            <person name="Jetten M.S.M."/>
            <person name="Mascher T."/>
            <person name="Medema M.H."/>
            <person name="Devos D.P."/>
            <person name="Kaster A.-K."/>
            <person name="Ovreas L."/>
            <person name="Rohde M."/>
            <person name="Galperin M.Y."/>
            <person name="Jogler C."/>
        </authorList>
    </citation>
    <scope>NUCLEOTIDE SEQUENCE [LARGE SCALE GENOMIC DNA]</scope>
    <source>
        <strain evidence="1 2">Poly41</strain>
    </source>
</reference>
<proteinExistence type="predicted"/>
<organism evidence="1 2">
    <name type="scientific">Novipirellula artificiosorum</name>
    <dbReference type="NCBI Taxonomy" id="2528016"/>
    <lineage>
        <taxon>Bacteria</taxon>
        <taxon>Pseudomonadati</taxon>
        <taxon>Planctomycetota</taxon>
        <taxon>Planctomycetia</taxon>
        <taxon>Pirellulales</taxon>
        <taxon>Pirellulaceae</taxon>
        <taxon>Novipirellula</taxon>
    </lineage>
</organism>
<accession>A0A5C6D8W4</accession>
<evidence type="ECO:0000313" key="1">
    <source>
        <dbReference type="EMBL" id="TWU32231.1"/>
    </source>
</evidence>
<comment type="caution">
    <text evidence="1">The sequence shown here is derived from an EMBL/GenBank/DDBJ whole genome shotgun (WGS) entry which is preliminary data.</text>
</comment>
<protein>
    <submittedName>
        <fullName evidence="1">Uncharacterized protein</fullName>
    </submittedName>
</protein>
<name>A0A5C6D8W4_9BACT</name>
<dbReference type="AlphaFoldDB" id="A0A5C6D8W4"/>
<gene>
    <name evidence="1" type="ORF">Poly41_57160</name>
</gene>
<keyword evidence="2" id="KW-1185">Reference proteome</keyword>